<sequence length="143" mass="15370">MDQKKAVSFLTFWVVNTVVLLIVNAIFGGNVVVGNQSISTGLSAIFAGLVLTAFIPLAPKAVEQTGFKIKNQNVWPAIFLSLNIVTLWILKRLAVVTGLGIASILWVIILAIIITFVELAVAKTTGAMEAMEEDKKTAKAKTE</sequence>
<dbReference type="Proteomes" id="UP000177124">
    <property type="component" value="Unassembled WGS sequence"/>
</dbReference>
<evidence type="ECO:0000313" key="3">
    <source>
        <dbReference type="Proteomes" id="UP000177124"/>
    </source>
</evidence>
<gene>
    <name evidence="2" type="ORF">A3D07_03545</name>
</gene>
<dbReference type="AlphaFoldDB" id="A0A1F5GIF2"/>
<evidence type="ECO:0000313" key="2">
    <source>
        <dbReference type="EMBL" id="OGD91656.1"/>
    </source>
</evidence>
<proteinExistence type="predicted"/>
<dbReference type="STRING" id="1797716.A3D07_03545"/>
<feature type="transmembrane region" description="Helical" evidence="1">
    <location>
        <begin position="41"/>
        <end position="62"/>
    </location>
</feature>
<name>A0A1F5GIF2_9BACT</name>
<comment type="caution">
    <text evidence="2">The sequence shown here is derived from an EMBL/GenBank/DDBJ whole genome shotgun (WGS) entry which is preliminary data.</text>
</comment>
<feature type="transmembrane region" description="Helical" evidence="1">
    <location>
        <begin position="96"/>
        <end position="121"/>
    </location>
</feature>
<dbReference type="EMBL" id="MFBF01000013">
    <property type="protein sequence ID" value="OGD91656.1"/>
    <property type="molecule type" value="Genomic_DNA"/>
</dbReference>
<organism evidence="2 3">
    <name type="scientific">Candidatus Curtissbacteria bacterium RIFCSPHIGHO2_02_FULL_42_15</name>
    <dbReference type="NCBI Taxonomy" id="1797716"/>
    <lineage>
        <taxon>Bacteria</taxon>
        <taxon>Candidatus Curtissiibacteriota</taxon>
    </lineage>
</organism>
<evidence type="ECO:0000256" key="1">
    <source>
        <dbReference type="SAM" id="Phobius"/>
    </source>
</evidence>
<feature type="transmembrane region" description="Helical" evidence="1">
    <location>
        <begin position="7"/>
        <end position="29"/>
    </location>
</feature>
<keyword evidence="1" id="KW-0472">Membrane</keyword>
<protein>
    <submittedName>
        <fullName evidence="2">Uncharacterized protein</fullName>
    </submittedName>
</protein>
<accession>A0A1F5GIF2</accession>
<keyword evidence="1" id="KW-0812">Transmembrane</keyword>
<reference evidence="2 3" key="1">
    <citation type="journal article" date="2016" name="Nat. Commun.">
        <title>Thousands of microbial genomes shed light on interconnected biogeochemical processes in an aquifer system.</title>
        <authorList>
            <person name="Anantharaman K."/>
            <person name="Brown C.T."/>
            <person name="Hug L.A."/>
            <person name="Sharon I."/>
            <person name="Castelle C.J."/>
            <person name="Probst A.J."/>
            <person name="Thomas B.C."/>
            <person name="Singh A."/>
            <person name="Wilkins M.J."/>
            <person name="Karaoz U."/>
            <person name="Brodie E.L."/>
            <person name="Williams K.H."/>
            <person name="Hubbard S.S."/>
            <person name="Banfield J.F."/>
        </authorList>
    </citation>
    <scope>NUCLEOTIDE SEQUENCE [LARGE SCALE GENOMIC DNA]</scope>
</reference>
<keyword evidence="1" id="KW-1133">Transmembrane helix</keyword>
<feature type="transmembrane region" description="Helical" evidence="1">
    <location>
        <begin position="74"/>
        <end position="90"/>
    </location>
</feature>